<dbReference type="EMBL" id="CP031052">
    <property type="protein sequence ID" value="QDZ25849.1"/>
    <property type="molecule type" value="Genomic_DNA"/>
</dbReference>
<dbReference type="Proteomes" id="UP000316726">
    <property type="component" value="Chromosome 19"/>
</dbReference>
<organism evidence="2 3">
    <name type="scientific">Chloropicon primus</name>
    <dbReference type="NCBI Taxonomy" id="1764295"/>
    <lineage>
        <taxon>Eukaryota</taxon>
        <taxon>Viridiplantae</taxon>
        <taxon>Chlorophyta</taxon>
        <taxon>Chloropicophyceae</taxon>
        <taxon>Chloropicales</taxon>
        <taxon>Chloropicaceae</taxon>
        <taxon>Chloropicon</taxon>
    </lineage>
</organism>
<evidence type="ECO:0000313" key="3">
    <source>
        <dbReference type="Proteomes" id="UP000316726"/>
    </source>
</evidence>
<feature type="region of interest" description="Disordered" evidence="1">
    <location>
        <begin position="37"/>
        <end position="61"/>
    </location>
</feature>
<proteinExistence type="predicted"/>
<protein>
    <submittedName>
        <fullName evidence="2">Uncharacterized protein</fullName>
    </submittedName>
</protein>
<dbReference type="AlphaFoldDB" id="A0A5B8MZD1"/>
<feature type="compositionally biased region" description="Low complexity" evidence="1">
    <location>
        <begin position="47"/>
        <end position="57"/>
    </location>
</feature>
<name>A0A5B8MZD1_9CHLO</name>
<reference evidence="2 3" key="1">
    <citation type="submission" date="2018-07" db="EMBL/GenBank/DDBJ databases">
        <title>The complete nuclear genome of the prasinophyte Chloropicon primus (CCMP1205).</title>
        <authorList>
            <person name="Pombert J.-F."/>
            <person name="Otis C."/>
            <person name="Turmel M."/>
            <person name="Lemieux C."/>
        </authorList>
    </citation>
    <scope>NUCLEOTIDE SEQUENCE [LARGE SCALE GENOMIC DNA]</scope>
    <source>
        <strain evidence="2 3">CCMP1205</strain>
    </source>
</reference>
<sequence>MLRLHPLSRSLRCLESRIASITPSSRVLRMVSSFAAPSPPHGFQKRSSSGASSSSSSTVTRALSGEIEVEYCEPRTGAFEVTLKPSSGDDDGGVLLWSKLQVGEPSSSEPNALKAVSRAILMELKTELNRR</sequence>
<accession>A0A5B8MZD1</accession>
<keyword evidence="3" id="KW-1185">Reference proteome</keyword>
<evidence type="ECO:0000313" key="2">
    <source>
        <dbReference type="EMBL" id="QDZ25849.1"/>
    </source>
</evidence>
<gene>
    <name evidence="2" type="ORF">A3770_19p83670</name>
</gene>
<evidence type="ECO:0000256" key="1">
    <source>
        <dbReference type="SAM" id="MobiDB-lite"/>
    </source>
</evidence>